<dbReference type="GO" id="GO:0008237">
    <property type="term" value="F:metallopeptidase activity"/>
    <property type="evidence" value="ECO:0007669"/>
    <property type="project" value="InterPro"/>
</dbReference>
<name>A0A0A1TPZ3_9HYPO</name>
<feature type="signal peptide" evidence="1">
    <location>
        <begin position="1"/>
        <end position="16"/>
    </location>
</feature>
<gene>
    <name evidence="2" type="ORF">VHEMI09219</name>
</gene>
<accession>A0A0A1TPZ3</accession>
<evidence type="ECO:0000313" key="2">
    <source>
        <dbReference type="EMBL" id="CEJ93643.1"/>
    </source>
</evidence>
<reference evidence="2 3" key="1">
    <citation type="journal article" date="2015" name="Genome Announc.">
        <title>Draft Genome Sequence and Gene Annotation of the Entomopathogenic Fungus Verticillium hemipterigenum.</title>
        <authorList>
            <person name="Horn F."/>
            <person name="Habel A."/>
            <person name="Scharf D.H."/>
            <person name="Dworschak J."/>
            <person name="Brakhage A.A."/>
            <person name="Guthke R."/>
            <person name="Hertweck C."/>
            <person name="Linde J."/>
        </authorList>
    </citation>
    <scope>NUCLEOTIDE SEQUENCE [LARGE SCALE GENOMIC DNA]</scope>
</reference>
<dbReference type="Gene3D" id="3.40.390.10">
    <property type="entry name" value="Collagenase (Catalytic Domain)"/>
    <property type="match status" value="1"/>
</dbReference>
<protein>
    <submittedName>
        <fullName evidence="2">Uncharacterized protein</fullName>
    </submittedName>
</protein>
<proteinExistence type="predicted"/>
<dbReference type="SUPFAM" id="SSF55486">
    <property type="entry name" value="Metalloproteases ('zincins'), catalytic domain"/>
    <property type="match status" value="1"/>
</dbReference>
<dbReference type="HOGENOM" id="CLU_1185751_0_0_1"/>
<sequence>MKSSFIIASLAALAAAAPSAQEKKIQAMRLDGKMVMVDSKNPGSKAPQEAVECGIELTLMTQSCPAIIEKAMKFAGTAPEDTFTKVFGKADKPTRDAVAKTLGEMQKRCGAAKNDNINYLCSDPEKMCAEGQYAWYYSAAGDKAINTHICPIAFSVFDFDYPSVCNERFIYGQHAFLVWAMGANPKGDLGLDFENEDRLKNVISYSAWTHFFGKQECEADKAMSPNPTLLTIGKF</sequence>
<evidence type="ECO:0000313" key="3">
    <source>
        <dbReference type="Proteomes" id="UP000039046"/>
    </source>
</evidence>
<dbReference type="AlphaFoldDB" id="A0A0A1TPZ3"/>
<keyword evidence="1" id="KW-0732">Signal</keyword>
<keyword evidence="3" id="KW-1185">Reference proteome</keyword>
<dbReference type="EMBL" id="CDHN01000005">
    <property type="protein sequence ID" value="CEJ93643.1"/>
    <property type="molecule type" value="Genomic_DNA"/>
</dbReference>
<dbReference type="InterPro" id="IPR024079">
    <property type="entry name" value="MetalloPept_cat_dom_sf"/>
</dbReference>
<feature type="chain" id="PRO_5001979861" evidence="1">
    <location>
        <begin position="17"/>
        <end position="235"/>
    </location>
</feature>
<organism evidence="2 3">
    <name type="scientific">[Torrubiella] hemipterigena</name>
    <dbReference type="NCBI Taxonomy" id="1531966"/>
    <lineage>
        <taxon>Eukaryota</taxon>
        <taxon>Fungi</taxon>
        <taxon>Dikarya</taxon>
        <taxon>Ascomycota</taxon>
        <taxon>Pezizomycotina</taxon>
        <taxon>Sordariomycetes</taxon>
        <taxon>Hypocreomycetidae</taxon>
        <taxon>Hypocreales</taxon>
        <taxon>Clavicipitaceae</taxon>
        <taxon>Clavicipitaceae incertae sedis</taxon>
        <taxon>'Torrubiella' clade</taxon>
    </lineage>
</organism>
<evidence type="ECO:0000256" key="1">
    <source>
        <dbReference type="SAM" id="SignalP"/>
    </source>
</evidence>
<dbReference type="Proteomes" id="UP000039046">
    <property type="component" value="Unassembled WGS sequence"/>
</dbReference>